<evidence type="ECO:0000256" key="1">
    <source>
        <dbReference type="SAM" id="SignalP"/>
    </source>
</evidence>
<dbReference type="Pfam" id="PF03762">
    <property type="entry name" value="VOMI"/>
    <property type="match status" value="1"/>
</dbReference>
<dbReference type="PANTHER" id="PTHR18841">
    <property type="entry name" value="VITELLINE MEMBRANE OUTER LAYER PROTEIN I-RELATED"/>
    <property type="match status" value="1"/>
</dbReference>
<keyword evidence="1" id="KW-0732">Signal</keyword>
<dbReference type="PANTHER" id="PTHR18841:SF2">
    <property type="entry name" value="VITELLINE MEMBRANE OUTER LAYER PROTEIN 1 HOMOLOG"/>
    <property type="match status" value="1"/>
</dbReference>
<evidence type="ECO:0000313" key="3">
    <source>
        <dbReference type="Proteomes" id="UP001314169"/>
    </source>
</evidence>
<dbReference type="EMBL" id="OY882873">
    <property type="protein sequence ID" value="CAK6437776.1"/>
    <property type="molecule type" value="Genomic_DNA"/>
</dbReference>
<keyword evidence="3" id="KW-1185">Reference proteome</keyword>
<feature type="signal peptide" evidence="1">
    <location>
        <begin position="1"/>
        <end position="25"/>
    </location>
</feature>
<dbReference type="Proteomes" id="UP001314169">
    <property type="component" value="Chromosome 16"/>
</dbReference>
<dbReference type="CDD" id="cd00220">
    <property type="entry name" value="VMO-I"/>
    <property type="match status" value="1"/>
</dbReference>
<evidence type="ECO:0000313" key="2">
    <source>
        <dbReference type="EMBL" id="CAK6437776.1"/>
    </source>
</evidence>
<dbReference type="PROSITE" id="PS51257">
    <property type="entry name" value="PROKAR_LIPOPROTEIN"/>
    <property type="match status" value="1"/>
</dbReference>
<proteinExistence type="predicted"/>
<organism evidence="2 3">
    <name type="scientific">Pipistrellus nathusii</name>
    <name type="common">Nathusius' pipistrelle</name>
    <dbReference type="NCBI Taxonomy" id="59473"/>
    <lineage>
        <taxon>Eukaryota</taxon>
        <taxon>Metazoa</taxon>
        <taxon>Chordata</taxon>
        <taxon>Craniata</taxon>
        <taxon>Vertebrata</taxon>
        <taxon>Euteleostomi</taxon>
        <taxon>Mammalia</taxon>
        <taxon>Eutheria</taxon>
        <taxon>Laurasiatheria</taxon>
        <taxon>Chiroptera</taxon>
        <taxon>Yangochiroptera</taxon>
        <taxon>Vespertilionidae</taxon>
        <taxon>Pipistrellus</taxon>
    </lineage>
</organism>
<dbReference type="InterPro" id="IPR005515">
    <property type="entry name" value="VOMI"/>
</dbReference>
<dbReference type="SUPFAM" id="SSF51092">
    <property type="entry name" value="Vitelline membrane outer protein-I (VMO-I)"/>
    <property type="match status" value="1"/>
</dbReference>
<feature type="chain" id="PRO_5046889410" description="Vitelline membrane outer layer protein 1 homolog" evidence="1">
    <location>
        <begin position="26"/>
        <end position="193"/>
    </location>
</feature>
<gene>
    <name evidence="2" type="ORF">MPIPNATIZW_LOCUS6082</name>
</gene>
<evidence type="ECO:0008006" key="4">
    <source>
        <dbReference type="Google" id="ProtNLM"/>
    </source>
</evidence>
<sequence length="193" mass="20867">MERGAGARLLLLLLLWAACCWHARAVGSSRYTITVTNGGPWGDWAWPEMCPDGLFTIGFSIKVEAPQGIPGDDTAMNGIRLYCSHGRTVESESGRWGAWSEPQWCPRGGFLVAFSLRVEAPKTLGDNTGANNVRFRCSDGTELEGPGLAWGDFGKWSEACPKGICGAQTKVQASRGLLDDTALNDVRFFCCSS</sequence>
<protein>
    <recommendedName>
        <fullName evidence="4">Vitelline membrane outer layer protein 1 homolog</fullName>
    </recommendedName>
</protein>
<dbReference type="InterPro" id="IPR036706">
    <property type="entry name" value="VOMI_sf"/>
</dbReference>
<reference evidence="2" key="1">
    <citation type="submission" date="2023-12" db="EMBL/GenBank/DDBJ databases">
        <authorList>
            <person name="Brown T."/>
        </authorList>
    </citation>
    <scope>NUCLEOTIDE SEQUENCE</scope>
</reference>
<dbReference type="Gene3D" id="2.100.10.20">
    <property type="entry name" value="Vitelline membrane outer layer protein I (VOMI)"/>
    <property type="match status" value="1"/>
</dbReference>
<accession>A0ABN9ZHJ4</accession>
<name>A0ABN9ZHJ4_PIPNA</name>